<reference evidence="1" key="1">
    <citation type="submission" date="2024-07" db="EMBL/GenBank/DDBJ databases">
        <title>Identification and characteristics of a novel species of coltsfoot's symbiotic bacteria.</title>
        <authorList>
            <person name="Juszczyk A."/>
            <person name="Jasielczuk I."/>
            <person name="Gurgul A."/>
            <person name="Rogala M."/>
            <person name="Kowalczyk A."/>
            <person name="Szmatola T."/>
            <person name="Kosecka-Strojek M."/>
            <person name="Arent Z."/>
            <person name="Latowski D."/>
        </authorList>
    </citation>
    <scope>NUCLEOTIDE SEQUENCE</scope>
    <source>
        <strain evidence="1">Hg7Tf</strain>
    </source>
</reference>
<sequence>MHQILDVWGEGRIVDHSIRPPVITGFIDTYNINKIGQRISNGPQTGQIIPNLLPVSEYENPLFPVDDRSVGHVTLMGAPITAGTAREMCRVLALPGTIYLYDPNDFDRRTFEAVAQEFGVHLLGRFRPSELEPPFSEISLLAAYVYVSTPPTLPKPESRV</sequence>
<accession>A0AB39I3L1</accession>
<organism evidence="1">
    <name type="scientific">Pseudomonas sp. Hg7Tf</name>
    <dbReference type="NCBI Taxonomy" id="3236988"/>
    <lineage>
        <taxon>Bacteria</taxon>
        <taxon>Pseudomonadati</taxon>
        <taxon>Pseudomonadota</taxon>
        <taxon>Gammaproteobacteria</taxon>
        <taxon>Pseudomonadales</taxon>
        <taxon>Pseudomonadaceae</taxon>
        <taxon>Pseudomonas</taxon>
    </lineage>
</organism>
<evidence type="ECO:0000313" key="1">
    <source>
        <dbReference type="EMBL" id="XDK37253.1"/>
    </source>
</evidence>
<protein>
    <submittedName>
        <fullName evidence="1">Uncharacterized protein</fullName>
    </submittedName>
</protein>
<proteinExistence type="predicted"/>
<dbReference type="AlphaFoldDB" id="A0AB39I3L1"/>
<dbReference type="RefSeq" id="WP_045189945.1">
    <property type="nucleotide sequence ID" value="NZ_CP162607.1"/>
</dbReference>
<name>A0AB39I3L1_9PSED</name>
<dbReference type="EMBL" id="CP162607">
    <property type="protein sequence ID" value="XDK37253.1"/>
    <property type="molecule type" value="Genomic_DNA"/>
</dbReference>
<gene>
    <name evidence="1" type="ORF">AB4Y39_00730</name>
</gene>